<reference evidence="2 4" key="1">
    <citation type="journal article" date="2012" name="Nature">
        <title>Algal genomes reveal evolutionary mosaicism and the fate of nucleomorphs.</title>
        <authorList>
            <consortium name="DOE Joint Genome Institute"/>
            <person name="Curtis B.A."/>
            <person name="Tanifuji G."/>
            <person name="Burki F."/>
            <person name="Gruber A."/>
            <person name="Irimia M."/>
            <person name="Maruyama S."/>
            <person name="Arias M.C."/>
            <person name="Ball S.G."/>
            <person name="Gile G.H."/>
            <person name="Hirakawa Y."/>
            <person name="Hopkins J.F."/>
            <person name="Kuo A."/>
            <person name="Rensing S.A."/>
            <person name="Schmutz J."/>
            <person name="Symeonidi A."/>
            <person name="Elias M."/>
            <person name="Eveleigh R.J."/>
            <person name="Herman E.K."/>
            <person name="Klute M.J."/>
            <person name="Nakayama T."/>
            <person name="Obornik M."/>
            <person name="Reyes-Prieto A."/>
            <person name="Armbrust E.V."/>
            <person name="Aves S.J."/>
            <person name="Beiko R.G."/>
            <person name="Coutinho P."/>
            <person name="Dacks J.B."/>
            <person name="Durnford D.G."/>
            <person name="Fast N.M."/>
            <person name="Green B.R."/>
            <person name="Grisdale C.J."/>
            <person name="Hempel F."/>
            <person name="Henrissat B."/>
            <person name="Hoppner M.P."/>
            <person name="Ishida K."/>
            <person name="Kim E."/>
            <person name="Koreny L."/>
            <person name="Kroth P.G."/>
            <person name="Liu Y."/>
            <person name="Malik S.B."/>
            <person name="Maier U.G."/>
            <person name="McRose D."/>
            <person name="Mock T."/>
            <person name="Neilson J.A."/>
            <person name="Onodera N.T."/>
            <person name="Poole A.M."/>
            <person name="Pritham E.J."/>
            <person name="Richards T.A."/>
            <person name="Rocap G."/>
            <person name="Roy S.W."/>
            <person name="Sarai C."/>
            <person name="Schaack S."/>
            <person name="Shirato S."/>
            <person name="Slamovits C.H."/>
            <person name="Spencer D.F."/>
            <person name="Suzuki S."/>
            <person name="Worden A.Z."/>
            <person name="Zauner S."/>
            <person name="Barry K."/>
            <person name="Bell C."/>
            <person name="Bharti A.K."/>
            <person name="Crow J.A."/>
            <person name="Grimwood J."/>
            <person name="Kramer R."/>
            <person name="Lindquist E."/>
            <person name="Lucas S."/>
            <person name="Salamov A."/>
            <person name="McFadden G.I."/>
            <person name="Lane C.E."/>
            <person name="Keeling P.J."/>
            <person name="Gray M.W."/>
            <person name="Grigoriev I.V."/>
            <person name="Archibald J.M."/>
        </authorList>
    </citation>
    <scope>NUCLEOTIDE SEQUENCE</scope>
    <source>
        <strain evidence="2 4">CCMP2712</strain>
    </source>
</reference>
<sequence>MDTHWKAEQSSFLQKQIERQKKNALFVILFVVCCLNDALFLDRASGKAIEPRRSKVEFPGPYTRDPAALFSFFEITDYKIFPAPMNKSNYHDGRQPVRYKKVSLTRKVGDHNEKTKFDIALVDWLNGQLYRTENDYRNQMAAFNKSYRIPDTKQKAWSNESYLREVIEFLRRGHSLLDPECRCVHTYDEKRAKELGISLPRFRMGDAEDKESFRDGKCTLSRVRKECTSQEISNEICVGDLHSIVDPEGRALFDTLRNNKFISCELSESGEYVWSYKAMLELSNRQNLLEVILNTPCGMKEPSENDAYNGVEGDVKSLKESHEIYAIQNAESRNTLLFPRHKHLEIQVDDDIKKLWEENEPRNQLTQEEQEHQLKQEGLIPTKQEKAQKLTGVKRKATVTRRKSAKKMHQHAHLLLPKS</sequence>
<dbReference type="EMBL" id="JH992988">
    <property type="protein sequence ID" value="EKX47803.1"/>
    <property type="molecule type" value="Genomic_DNA"/>
</dbReference>
<dbReference type="EnsemblProtists" id="EKX47803">
    <property type="protein sequence ID" value="EKX47803"/>
    <property type="gene ID" value="GUITHDRAFT_106357"/>
</dbReference>
<reference evidence="4" key="2">
    <citation type="submission" date="2012-11" db="EMBL/GenBank/DDBJ databases">
        <authorList>
            <person name="Kuo A."/>
            <person name="Curtis B.A."/>
            <person name="Tanifuji G."/>
            <person name="Burki F."/>
            <person name="Gruber A."/>
            <person name="Irimia M."/>
            <person name="Maruyama S."/>
            <person name="Arias M.C."/>
            <person name="Ball S.G."/>
            <person name="Gile G.H."/>
            <person name="Hirakawa Y."/>
            <person name="Hopkins J.F."/>
            <person name="Rensing S.A."/>
            <person name="Schmutz J."/>
            <person name="Symeonidi A."/>
            <person name="Elias M."/>
            <person name="Eveleigh R.J."/>
            <person name="Herman E.K."/>
            <person name="Klute M.J."/>
            <person name="Nakayama T."/>
            <person name="Obornik M."/>
            <person name="Reyes-Prieto A."/>
            <person name="Armbrust E.V."/>
            <person name="Aves S.J."/>
            <person name="Beiko R.G."/>
            <person name="Coutinho P."/>
            <person name="Dacks J.B."/>
            <person name="Durnford D.G."/>
            <person name="Fast N.M."/>
            <person name="Green B.R."/>
            <person name="Grisdale C."/>
            <person name="Hempe F."/>
            <person name="Henrissat B."/>
            <person name="Hoppner M.P."/>
            <person name="Ishida K.-I."/>
            <person name="Kim E."/>
            <person name="Koreny L."/>
            <person name="Kroth P.G."/>
            <person name="Liu Y."/>
            <person name="Malik S.-B."/>
            <person name="Maier U.G."/>
            <person name="McRose D."/>
            <person name="Mock T."/>
            <person name="Neilson J.A."/>
            <person name="Onodera N.T."/>
            <person name="Poole A.M."/>
            <person name="Pritham E.J."/>
            <person name="Richards T.A."/>
            <person name="Rocap G."/>
            <person name="Roy S.W."/>
            <person name="Sarai C."/>
            <person name="Schaack S."/>
            <person name="Shirato S."/>
            <person name="Slamovits C.H."/>
            <person name="Spencer D.F."/>
            <person name="Suzuki S."/>
            <person name="Worden A.Z."/>
            <person name="Zauner S."/>
            <person name="Barry K."/>
            <person name="Bell C."/>
            <person name="Bharti A.K."/>
            <person name="Crow J.A."/>
            <person name="Grimwood J."/>
            <person name="Kramer R."/>
            <person name="Lindquist E."/>
            <person name="Lucas S."/>
            <person name="Salamov A."/>
            <person name="McFadden G.I."/>
            <person name="Lane C.E."/>
            <person name="Keeling P.J."/>
            <person name="Gray M.W."/>
            <person name="Grigoriev I.V."/>
            <person name="Archibald J.M."/>
        </authorList>
    </citation>
    <scope>NUCLEOTIDE SEQUENCE</scope>
    <source>
        <strain evidence="4">CCMP2712</strain>
    </source>
</reference>
<dbReference type="PANTHER" id="PTHR12716">
    <property type="entry name" value="TRANSCRIPTION INITIATION FACTOR IIE, BETA SUBUNIT"/>
    <property type="match status" value="1"/>
</dbReference>
<keyword evidence="4" id="KW-1185">Reference proteome</keyword>
<dbReference type="PANTHER" id="PTHR12716:SF8">
    <property type="entry name" value="TRANSCRIPTION INITIATION FACTOR IIE SUBUNIT BETA"/>
    <property type="match status" value="1"/>
</dbReference>
<dbReference type="PaxDb" id="55529-EKX47803"/>
<dbReference type="GO" id="GO:0006367">
    <property type="term" value="P:transcription initiation at RNA polymerase II promoter"/>
    <property type="evidence" value="ECO:0007669"/>
    <property type="project" value="InterPro"/>
</dbReference>
<dbReference type="STRING" id="905079.L1JH22"/>
<dbReference type="RefSeq" id="XP_005834783.1">
    <property type="nucleotide sequence ID" value="XM_005834726.1"/>
</dbReference>
<dbReference type="Proteomes" id="UP000011087">
    <property type="component" value="Unassembled WGS sequence"/>
</dbReference>
<keyword evidence="1" id="KW-1133">Transmembrane helix</keyword>
<dbReference type="GO" id="GO:0001097">
    <property type="term" value="F:TFIIH-class transcription factor complex binding"/>
    <property type="evidence" value="ECO:0007669"/>
    <property type="project" value="TreeGrafter"/>
</dbReference>
<dbReference type="AlphaFoldDB" id="L1JH22"/>
<keyword evidence="1" id="KW-0472">Membrane</keyword>
<name>L1JH22_GUITC</name>
<evidence type="ECO:0000313" key="2">
    <source>
        <dbReference type="EMBL" id="EKX47803.1"/>
    </source>
</evidence>
<evidence type="ECO:0000313" key="4">
    <source>
        <dbReference type="Proteomes" id="UP000011087"/>
    </source>
</evidence>
<organism evidence="2">
    <name type="scientific">Guillardia theta (strain CCMP2712)</name>
    <name type="common">Cryptophyte</name>
    <dbReference type="NCBI Taxonomy" id="905079"/>
    <lineage>
        <taxon>Eukaryota</taxon>
        <taxon>Cryptophyceae</taxon>
        <taxon>Pyrenomonadales</taxon>
        <taxon>Geminigeraceae</taxon>
        <taxon>Guillardia</taxon>
    </lineage>
</organism>
<dbReference type="KEGG" id="gtt:GUITHDRAFT_106357"/>
<gene>
    <name evidence="2" type="ORF">GUITHDRAFT_106357</name>
</gene>
<dbReference type="GO" id="GO:0005673">
    <property type="term" value="C:transcription factor TFIIE complex"/>
    <property type="evidence" value="ECO:0007669"/>
    <property type="project" value="InterPro"/>
</dbReference>
<dbReference type="OrthoDB" id="3907302at2759"/>
<proteinExistence type="predicted"/>
<dbReference type="HOGENOM" id="CLU_656313_0_0_1"/>
<accession>L1JH22</accession>
<evidence type="ECO:0000256" key="1">
    <source>
        <dbReference type="SAM" id="Phobius"/>
    </source>
</evidence>
<dbReference type="GeneID" id="17304587"/>
<dbReference type="InterPro" id="IPR016656">
    <property type="entry name" value="TFIIE-bsu"/>
</dbReference>
<feature type="transmembrane region" description="Helical" evidence="1">
    <location>
        <begin position="24"/>
        <end position="41"/>
    </location>
</feature>
<keyword evidence="1" id="KW-0812">Transmembrane</keyword>
<evidence type="ECO:0000313" key="3">
    <source>
        <dbReference type="EnsemblProtists" id="EKX47803"/>
    </source>
</evidence>
<protein>
    <submittedName>
        <fullName evidence="2 3">Uncharacterized protein</fullName>
    </submittedName>
</protein>
<reference evidence="3" key="3">
    <citation type="submission" date="2015-06" db="UniProtKB">
        <authorList>
            <consortium name="EnsemblProtists"/>
        </authorList>
    </citation>
    <scope>IDENTIFICATION</scope>
</reference>